<keyword evidence="3" id="KW-1185">Reference proteome</keyword>
<feature type="region of interest" description="Disordered" evidence="1">
    <location>
        <begin position="1"/>
        <end position="32"/>
    </location>
</feature>
<accession>A0A7J8LA08</accession>
<comment type="caution">
    <text evidence="2">The sequence shown here is derived from an EMBL/GenBank/DDBJ whole genome shotgun (WGS) entry which is preliminary data.</text>
</comment>
<sequence>MAPALASGDQPSEKDNCDNGKLAHKRQLLPEI</sequence>
<dbReference type="EMBL" id="JABEZX010000001">
    <property type="protein sequence ID" value="MBA0549274.1"/>
    <property type="molecule type" value="Genomic_DNA"/>
</dbReference>
<evidence type="ECO:0000256" key="1">
    <source>
        <dbReference type="SAM" id="MobiDB-lite"/>
    </source>
</evidence>
<feature type="compositionally biased region" description="Basic residues" evidence="1">
    <location>
        <begin position="22"/>
        <end position="32"/>
    </location>
</feature>
<evidence type="ECO:0000313" key="3">
    <source>
        <dbReference type="Proteomes" id="UP000593572"/>
    </source>
</evidence>
<feature type="non-terminal residue" evidence="2">
    <location>
        <position position="32"/>
    </location>
</feature>
<proteinExistence type="predicted"/>
<organism evidence="2 3">
    <name type="scientific">Gossypium lobatum</name>
    <dbReference type="NCBI Taxonomy" id="34289"/>
    <lineage>
        <taxon>Eukaryota</taxon>
        <taxon>Viridiplantae</taxon>
        <taxon>Streptophyta</taxon>
        <taxon>Embryophyta</taxon>
        <taxon>Tracheophyta</taxon>
        <taxon>Spermatophyta</taxon>
        <taxon>Magnoliopsida</taxon>
        <taxon>eudicotyledons</taxon>
        <taxon>Gunneridae</taxon>
        <taxon>Pentapetalae</taxon>
        <taxon>rosids</taxon>
        <taxon>malvids</taxon>
        <taxon>Malvales</taxon>
        <taxon>Malvaceae</taxon>
        <taxon>Malvoideae</taxon>
        <taxon>Gossypium</taxon>
    </lineage>
</organism>
<dbReference type="Proteomes" id="UP000593572">
    <property type="component" value="Unassembled WGS sequence"/>
</dbReference>
<protein>
    <submittedName>
        <fullName evidence="2">Uncharacterized protein</fullName>
    </submittedName>
</protein>
<evidence type="ECO:0000313" key="2">
    <source>
        <dbReference type="EMBL" id="MBA0549274.1"/>
    </source>
</evidence>
<name>A0A7J8LA08_9ROSI</name>
<reference evidence="2 3" key="1">
    <citation type="journal article" date="2019" name="Genome Biol. Evol.">
        <title>Insights into the evolution of the New World diploid cottons (Gossypium, subgenus Houzingenia) based on genome sequencing.</title>
        <authorList>
            <person name="Grover C.E."/>
            <person name="Arick M.A. 2nd"/>
            <person name="Thrash A."/>
            <person name="Conover J.L."/>
            <person name="Sanders W.S."/>
            <person name="Peterson D.G."/>
            <person name="Frelichowski J.E."/>
            <person name="Scheffler J.A."/>
            <person name="Scheffler B.E."/>
            <person name="Wendel J.F."/>
        </authorList>
    </citation>
    <scope>NUCLEOTIDE SEQUENCE [LARGE SCALE GENOMIC DNA]</scope>
    <source>
        <strain evidence="2">157</strain>
        <tissue evidence="2">Leaf</tissue>
    </source>
</reference>
<dbReference type="AlphaFoldDB" id="A0A7J8LA08"/>
<gene>
    <name evidence="2" type="ORF">Golob_020313</name>
</gene>